<dbReference type="Gene3D" id="3.40.50.720">
    <property type="entry name" value="NAD(P)-binding Rossmann-like Domain"/>
    <property type="match status" value="2"/>
</dbReference>
<accession>A0AAN8EUY9</accession>
<evidence type="ECO:0000313" key="4">
    <source>
        <dbReference type="Proteomes" id="UP001331761"/>
    </source>
</evidence>
<dbReference type="GO" id="GO:0016491">
    <property type="term" value="F:oxidoreductase activity"/>
    <property type="evidence" value="ECO:0007669"/>
    <property type="project" value="UniProtKB-KW"/>
</dbReference>
<dbReference type="InterPro" id="IPR036291">
    <property type="entry name" value="NAD(P)-bd_dom_sf"/>
</dbReference>
<reference evidence="3 4" key="1">
    <citation type="submission" date="2019-10" db="EMBL/GenBank/DDBJ databases">
        <title>Assembly and Annotation for the nematode Trichostrongylus colubriformis.</title>
        <authorList>
            <person name="Martin J."/>
        </authorList>
    </citation>
    <scope>NUCLEOTIDE SEQUENCE [LARGE SCALE GENOMIC DNA]</scope>
    <source>
        <strain evidence="3">G859</strain>
        <tissue evidence="3">Whole worm</tissue>
    </source>
</reference>
<keyword evidence="1" id="KW-0560">Oxidoreductase</keyword>
<dbReference type="AlphaFoldDB" id="A0AAN8EUY9"/>
<dbReference type="PRINTS" id="PR00081">
    <property type="entry name" value="GDHRDH"/>
</dbReference>
<evidence type="ECO:0000256" key="1">
    <source>
        <dbReference type="ARBA" id="ARBA00023002"/>
    </source>
</evidence>
<dbReference type="SUPFAM" id="SSF51735">
    <property type="entry name" value="NAD(P)-binding Rossmann-fold domains"/>
    <property type="match status" value="2"/>
</dbReference>
<dbReference type="PANTHER" id="PTHR43157">
    <property type="entry name" value="PHOSPHATIDYLINOSITOL-GLYCAN BIOSYNTHESIS CLASS F PROTEIN-RELATED"/>
    <property type="match status" value="1"/>
</dbReference>
<dbReference type="SMART" id="SM00822">
    <property type="entry name" value="PKS_KR"/>
    <property type="match status" value="1"/>
</dbReference>
<proteinExistence type="predicted"/>
<name>A0AAN8EUY9_TRICO</name>
<gene>
    <name evidence="3" type="ORF">GCK32_000468</name>
</gene>
<evidence type="ECO:0000313" key="3">
    <source>
        <dbReference type="EMBL" id="KAK5964790.1"/>
    </source>
</evidence>
<dbReference type="InterPro" id="IPR057326">
    <property type="entry name" value="KR_dom"/>
</dbReference>
<comment type="caution">
    <text evidence="3">The sequence shown here is derived from an EMBL/GenBank/DDBJ whole genome shotgun (WGS) entry which is preliminary data.</text>
</comment>
<dbReference type="Pfam" id="PF00106">
    <property type="entry name" value="adh_short"/>
    <property type="match status" value="1"/>
</dbReference>
<organism evidence="3 4">
    <name type="scientific">Trichostrongylus colubriformis</name>
    <name type="common">Black scour worm</name>
    <dbReference type="NCBI Taxonomy" id="6319"/>
    <lineage>
        <taxon>Eukaryota</taxon>
        <taxon>Metazoa</taxon>
        <taxon>Ecdysozoa</taxon>
        <taxon>Nematoda</taxon>
        <taxon>Chromadorea</taxon>
        <taxon>Rhabditida</taxon>
        <taxon>Rhabditina</taxon>
        <taxon>Rhabditomorpha</taxon>
        <taxon>Strongyloidea</taxon>
        <taxon>Trichostrongylidae</taxon>
        <taxon>Trichostrongylus</taxon>
    </lineage>
</organism>
<feature type="domain" description="Ketoreductase" evidence="2">
    <location>
        <begin position="8"/>
        <end position="158"/>
    </location>
</feature>
<dbReference type="EMBL" id="WIXE01025352">
    <property type="protein sequence ID" value="KAK5964790.1"/>
    <property type="molecule type" value="Genomic_DNA"/>
</dbReference>
<evidence type="ECO:0000259" key="2">
    <source>
        <dbReference type="SMART" id="SM00822"/>
    </source>
</evidence>
<dbReference type="CDD" id="cd05327">
    <property type="entry name" value="retinol-DH_like_SDR_c_like"/>
    <property type="match status" value="1"/>
</dbReference>
<dbReference type="PANTHER" id="PTHR43157:SF31">
    <property type="entry name" value="PHOSPHATIDYLINOSITOL-GLYCAN BIOSYNTHESIS CLASS F PROTEIN"/>
    <property type="match status" value="1"/>
</dbReference>
<sequence>MPGSSFKRTILITGSTDGIGKQTATDLAAHPDNRVIIHGRSEEKCEATRDQIVKETGNPTNVDYIAADLSVMKEVAHLAEKVKSRFPDLNVLLCNAGVLNPRRAETMDGLEMTFQVNYLSHFILCNRLVDVLERNNHGRIVVVGSVLHSWTALDWSDVMAKKDYEKYLVYSRSKLCLHLMAFALHRRMNIARRNVAVNVVELGKEREPNNNGKMRTTSALSSSMSTLSMCRAAGNLVQLIENPAFETLSGKYLDSTGKQIRSGAEATDERLQERLWAYSTELAKVISNNDFLKVNHLSHFVISRRLRPLLQQNSPSRIIFVSSICYDWYPLDFSDLQADKYGDAYLQYSRSKLMNHMTAFKMARAKEDGVTVNVLEPGVCETKLLKRGGYSGGPVKDGSVAPVYLVMSDEVKSITGAYFNNRGKRITTLSADSTDVKQQDRLWTMSEEICARFGITF</sequence>
<protein>
    <submittedName>
        <fullName evidence="3">Oxidoreductase short chain dehydrogenase/reductase family protein</fullName>
    </submittedName>
</protein>
<dbReference type="Proteomes" id="UP001331761">
    <property type="component" value="Unassembled WGS sequence"/>
</dbReference>
<dbReference type="InterPro" id="IPR002347">
    <property type="entry name" value="SDR_fam"/>
</dbReference>
<keyword evidence="4" id="KW-1185">Reference proteome</keyword>